<comment type="subcellular location">
    <subcellularLocation>
        <location evidence="1">Cell membrane</location>
        <topology evidence="1">Multi-pass membrane protein</topology>
    </subcellularLocation>
</comment>
<sequence length="499" mass="55587">MGLQSNLFMSFLAVSLCLYYAVPSRLRLWVLLAANAAFFLWADAVSGVWLLFSIVSTWGCALLVQRLTSGGARRLLVAACLLLNFGLLAAFRYFPVWESLINANFGHGLAVVRLDVAGRMNLAAPIGISFYTLQAAGYLLDTASGKYGAQRNLGRYAAFVSFFPNISSGPIERGGHFLPQLESALTRTRRELLDYDRIVRGATGILLGFFMKLVIADRAAVLVDHLFGMYADGNSFTMLMAALFYSVQLYCDFASYSCIAAGAAALFGFSLLENFRQPYFAAGISDFWRRWHISLSSWLRDYIYIPLGGNRKGRLRKYANLLAVFLVSGLWHGGAPTFLAWGLLHGLFLVAEDALSLPLKKWGKGRRLPFRRTRRLLGSCLTFLTVTCLWIPFRSETLSMAWICLKNLFTRWQGFALAGEFLYAMGLDRTEFWIAIGAILLLFVMDLVSERTGKGTAAWMVCAPLPVRWGLCLILLLAVFVFGRYGTGYDAAGFIYLNF</sequence>
<evidence type="ECO:0000256" key="6">
    <source>
        <dbReference type="ARBA" id="ARBA00023136"/>
    </source>
</evidence>
<dbReference type="EMBL" id="DWXE01000044">
    <property type="protein sequence ID" value="HJB92201.1"/>
    <property type="molecule type" value="Genomic_DNA"/>
</dbReference>
<dbReference type="Pfam" id="PF03062">
    <property type="entry name" value="MBOAT"/>
    <property type="match status" value="1"/>
</dbReference>
<dbReference type="GO" id="GO:0016746">
    <property type="term" value="F:acyltransferase activity"/>
    <property type="evidence" value="ECO:0007669"/>
    <property type="project" value="UniProtKB-KW"/>
</dbReference>
<keyword evidence="4 8" id="KW-0812">Transmembrane</keyword>
<keyword evidence="5 8" id="KW-1133">Transmembrane helix</keyword>
<evidence type="ECO:0000313" key="9">
    <source>
        <dbReference type="EMBL" id="HJB92201.1"/>
    </source>
</evidence>
<dbReference type="InterPro" id="IPR051085">
    <property type="entry name" value="MB_O-acyltransferase"/>
</dbReference>
<evidence type="ECO:0000256" key="7">
    <source>
        <dbReference type="PIRNR" id="PIRNR016636"/>
    </source>
</evidence>
<feature type="transmembrane region" description="Helical" evidence="8">
    <location>
        <begin position="198"/>
        <end position="215"/>
    </location>
</feature>
<protein>
    <submittedName>
        <fullName evidence="9">MBOAT family protein</fullName>
    </submittedName>
</protein>
<comment type="caution">
    <text evidence="9">The sequence shown here is derived from an EMBL/GenBank/DDBJ whole genome shotgun (WGS) entry which is preliminary data.</text>
</comment>
<evidence type="ECO:0000256" key="8">
    <source>
        <dbReference type="SAM" id="Phobius"/>
    </source>
</evidence>
<evidence type="ECO:0000256" key="3">
    <source>
        <dbReference type="ARBA" id="ARBA00022475"/>
    </source>
</evidence>
<feature type="transmembrane region" description="Helical" evidence="8">
    <location>
        <begin position="315"/>
        <end position="332"/>
    </location>
</feature>
<evidence type="ECO:0000256" key="5">
    <source>
        <dbReference type="ARBA" id="ARBA00022989"/>
    </source>
</evidence>
<dbReference type="Proteomes" id="UP000886883">
    <property type="component" value="Unassembled WGS sequence"/>
</dbReference>
<feature type="transmembrane region" description="Helical" evidence="8">
    <location>
        <begin position="461"/>
        <end position="482"/>
    </location>
</feature>
<dbReference type="GO" id="GO:0005886">
    <property type="term" value="C:plasma membrane"/>
    <property type="evidence" value="ECO:0007669"/>
    <property type="project" value="UniProtKB-SubCell"/>
</dbReference>
<accession>A0A9D2MTK1</accession>
<dbReference type="InterPro" id="IPR024194">
    <property type="entry name" value="Ac/AlaTfrase_AlgI/DltB"/>
</dbReference>
<reference evidence="9" key="2">
    <citation type="submission" date="2021-04" db="EMBL/GenBank/DDBJ databases">
        <authorList>
            <person name="Gilroy R."/>
        </authorList>
    </citation>
    <scope>NUCLEOTIDE SEQUENCE</scope>
    <source>
        <strain evidence="9">USAMLcec3-2134</strain>
    </source>
</reference>
<evidence type="ECO:0000256" key="1">
    <source>
        <dbReference type="ARBA" id="ARBA00004651"/>
    </source>
</evidence>
<dbReference type="InterPro" id="IPR004299">
    <property type="entry name" value="MBOAT_fam"/>
</dbReference>
<reference evidence="9" key="1">
    <citation type="journal article" date="2021" name="PeerJ">
        <title>Extensive microbial diversity within the chicken gut microbiome revealed by metagenomics and culture.</title>
        <authorList>
            <person name="Gilroy R."/>
            <person name="Ravi A."/>
            <person name="Getino M."/>
            <person name="Pursley I."/>
            <person name="Horton D.L."/>
            <person name="Alikhan N.F."/>
            <person name="Baker D."/>
            <person name="Gharbi K."/>
            <person name="Hall N."/>
            <person name="Watson M."/>
            <person name="Adriaenssens E.M."/>
            <person name="Foster-Nyarko E."/>
            <person name="Jarju S."/>
            <person name="Secka A."/>
            <person name="Antonio M."/>
            <person name="Oren A."/>
            <person name="Chaudhuri R.R."/>
            <person name="La Ragione R."/>
            <person name="Hildebrand F."/>
            <person name="Pallen M.J."/>
        </authorList>
    </citation>
    <scope>NUCLEOTIDE SEQUENCE</scope>
    <source>
        <strain evidence="9">USAMLcec3-2134</strain>
    </source>
</reference>
<evidence type="ECO:0000256" key="4">
    <source>
        <dbReference type="ARBA" id="ARBA00022692"/>
    </source>
</evidence>
<dbReference type="PIRSF" id="PIRSF500217">
    <property type="entry name" value="AlgI"/>
    <property type="match status" value="1"/>
</dbReference>
<comment type="similarity">
    <text evidence="2 7">Belongs to the membrane-bound acyltransferase family.</text>
</comment>
<keyword evidence="7" id="KW-0012">Acyltransferase</keyword>
<evidence type="ECO:0000313" key="10">
    <source>
        <dbReference type="Proteomes" id="UP000886883"/>
    </source>
</evidence>
<name>A0A9D2MTK1_9FIRM</name>
<keyword evidence="3 7" id="KW-1003">Cell membrane</keyword>
<organism evidence="9 10">
    <name type="scientific">Candidatus Eisenbergiella merdigallinarum</name>
    <dbReference type="NCBI Taxonomy" id="2838552"/>
    <lineage>
        <taxon>Bacteria</taxon>
        <taxon>Bacillati</taxon>
        <taxon>Bacillota</taxon>
        <taxon>Clostridia</taxon>
        <taxon>Lachnospirales</taxon>
        <taxon>Lachnospiraceae</taxon>
        <taxon>Eisenbergiella</taxon>
    </lineage>
</organism>
<keyword evidence="7" id="KW-0808">Transferase</keyword>
<evidence type="ECO:0000256" key="2">
    <source>
        <dbReference type="ARBA" id="ARBA00010323"/>
    </source>
</evidence>
<feature type="transmembrane region" description="Helical" evidence="8">
    <location>
        <begin position="39"/>
        <end position="63"/>
    </location>
</feature>
<dbReference type="GO" id="GO:0042121">
    <property type="term" value="P:alginic acid biosynthetic process"/>
    <property type="evidence" value="ECO:0007669"/>
    <property type="project" value="InterPro"/>
</dbReference>
<feature type="transmembrane region" description="Helical" evidence="8">
    <location>
        <begin position="253"/>
        <end position="272"/>
    </location>
</feature>
<dbReference type="PANTHER" id="PTHR13285:SF18">
    <property type="entry name" value="PROTEIN-CYSTEINE N-PALMITOYLTRANSFERASE RASP"/>
    <property type="match status" value="1"/>
</dbReference>
<keyword evidence="6 7" id="KW-0472">Membrane</keyword>
<dbReference type="PANTHER" id="PTHR13285">
    <property type="entry name" value="ACYLTRANSFERASE"/>
    <property type="match status" value="1"/>
</dbReference>
<feature type="transmembrane region" description="Helical" evidence="8">
    <location>
        <begin position="75"/>
        <end position="94"/>
    </location>
</feature>
<gene>
    <name evidence="9" type="ORF">H9763_12160</name>
</gene>
<dbReference type="AlphaFoldDB" id="A0A9D2MTK1"/>
<dbReference type="PIRSF" id="PIRSF016636">
    <property type="entry name" value="AlgI_DltB"/>
    <property type="match status" value="1"/>
</dbReference>
<proteinExistence type="inferred from homology"/>
<feature type="transmembrane region" description="Helical" evidence="8">
    <location>
        <begin position="432"/>
        <end position="449"/>
    </location>
</feature>
<dbReference type="InterPro" id="IPR028362">
    <property type="entry name" value="AlgI"/>
</dbReference>